<dbReference type="RefSeq" id="WP_145057002.1">
    <property type="nucleotide sequence ID" value="NZ_CP036433.1"/>
</dbReference>
<evidence type="ECO:0000313" key="3">
    <source>
        <dbReference type="Proteomes" id="UP000317648"/>
    </source>
</evidence>
<name>A0A518E1W5_9BACT</name>
<accession>A0A518E1W5</accession>
<dbReference type="AlphaFoldDB" id="A0A518E1W5"/>
<dbReference type="Proteomes" id="UP000317648">
    <property type="component" value="Chromosome"/>
</dbReference>
<evidence type="ECO:0000313" key="2">
    <source>
        <dbReference type="EMBL" id="QDU98063.1"/>
    </source>
</evidence>
<feature type="transmembrane region" description="Helical" evidence="1">
    <location>
        <begin position="34"/>
        <end position="53"/>
    </location>
</feature>
<sequence>MIDRSYAADTSSPAAPELGWRIPIEERPPGFRRAFLRVLLASVASLCVLWFFGDDTLRVYGLVAVGLAATGTLVWLYLRTPTPGPPEENVWLTPAGLRWKNEHGGHGELSRETMQSYFLGLDPEAMRGLPALSFRLVSGLESQPIPLASPASPERVRQYLEEQLELPEQPLAEDAFRQRLKIALDAGLSWRGESLEAELLRLSLIDPVRQPNGAWRVFRVRELGAIDFLPHSLQFVLEPEHGEPVALPVLDDAADYVAEHCLPEDPHEFREMRGRIDEELTHRHQQAMRSDAQAAGFFTHCDDVQQTWIFKGTADALGRICDGLDEAAATLKPAEMGERPPRLELGGAAMPLTIQVEDFTWQGSGSFAGPPHRHRELAAAIRKKLQGKKPGDTFRIEPPNDAAERWKLQFHVTDSNYDPGEE</sequence>
<feature type="transmembrane region" description="Helical" evidence="1">
    <location>
        <begin position="59"/>
        <end position="78"/>
    </location>
</feature>
<organism evidence="2 3">
    <name type="scientific">Lignipirellula cremea</name>
    <dbReference type="NCBI Taxonomy" id="2528010"/>
    <lineage>
        <taxon>Bacteria</taxon>
        <taxon>Pseudomonadati</taxon>
        <taxon>Planctomycetota</taxon>
        <taxon>Planctomycetia</taxon>
        <taxon>Pirellulales</taxon>
        <taxon>Pirellulaceae</taxon>
        <taxon>Lignipirellula</taxon>
    </lineage>
</organism>
<dbReference type="EMBL" id="CP036433">
    <property type="protein sequence ID" value="QDU98063.1"/>
    <property type="molecule type" value="Genomic_DNA"/>
</dbReference>
<reference evidence="2 3" key="1">
    <citation type="submission" date="2019-02" db="EMBL/GenBank/DDBJ databases">
        <title>Deep-cultivation of Planctomycetes and their phenomic and genomic characterization uncovers novel biology.</title>
        <authorList>
            <person name="Wiegand S."/>
            <person name="Jogler M."/>
            <person name="Boedeker C."/>
            <person name="Pinto D."/>
            <person name="Vollmers J."/>
            <person name="Rivas-Marin E."/>
            <person name="Kohn T."/>
            <person name="Peeters S.H."/>
            <person name="Heuer A."/>
            <person name="Rast P."/>
            <person name="Oberbeckmann S."/>
            <person name="Bunk B."/>
            <person name="Jeske O."/>
            <person name="Meyerdierks A."/>
            <person name="Storesund J.E."/>
            <person name="Kallscheuer N."/>
            <person name="Luecker S."/>
            <person name="Lage O.M."/>
            <person name="Pohl T."/>
            <person name="Merkel B.J."/>
            <person name="Hornburger P."/>
            <person name="Mueller R.-W."/>
            <person name="Bruemmer F."/>
            <person name="Labrenz M."/>
            <person name="Spormann A.M."/>
            <person name="Op den Camp H."/>
            <person name="Overmann J."/>
            <person name="Amann R."/>
            <person name="Jetten M.S.M."/>
            <person name="Mascher T."/>
            <person name="Medema M.H."/>
            <person name="Devos D.P."/>
            <person name="Kaster A.-K."/>
            <person name="Ovreas L."/>
            <person name="Rohde M."/>
            <person name="Galperin M.Y."/>
            <person name="Jogler C."/>
        </authorList>
    </citation>
    <scope>NUCLEOTIDE SEQUENCE [LARGE SCALE GENOMIC DNA]</scope>
    <source>
        <strain evidence="2 3">Pla85_3_4</strain>
    </source>
</reference>
<protein>
    <submittedName>
        <fullName evidence="2">Uncharacterized protein</fullName>
    </submittedName>
</protein>
<dbReference type="KEGG" id="lcre:Pla8534_59240"/>
<proteinExistence type="predicted"/>
<keyword evidence="1" id="KW-1133">Transmembrane helix</keyword>
<evidence type="ECO:0000256" key="1">
    <source>
        <dbReference type="SAM" id="Phobius"/>
    </source>
</evidence>
<keyword evidence="1" id="KW-0812">Transmembrane</keyword>
<keyword evidence="1" id="KW-0472">Membrane</keyword>
<gene>
    <name evidence="2" type="ORF">Pla8534_59240</name>
</gene>
<keyword evidence="3" id="KW-1185">Reference proteome</keyword>